<proteinExistence type="predicted"/>
<reference evidence="1 2" key="1">
    <citation type="submission" date="2019-08" db="EMBL/GenBank/DDBJ databases">
        <title>Actinomadura sp. nov. CYP1-5 isolated from mountain soil.</title>
        <authorList>
            <person name="Songsumanus A."/>
            <person name="Kuncharoen N."/>
            <person name="Kudo T."/>
            <person name="Yuki M."/>
            <person name="Igarashi Y."/>
            <person name="Tanasupawat S."/>
        </authorList>
    </citation>
    <scope>NUCLEOTIDE SEQUENCE [LARGE SCALE GENOMIC DNA]</scope>
    <source>
        <strain evidence="1 2">CYP1-5</strain>
    </source>
</reference>
<sequence>MLTHRVTIEPFEGDGARGEVYGTPITGVRALAVPKTTAVRTADGKTTTSDTTVVLLPGQVCPVRSRLTLPSGRKVVAVAVTDADGGGLPTPDHVEVVVI</sequence>
<organism evidence="1 2">
    <name type="scientific">Actinomadura decatromicini</name>
    <dbReference type="NCBI Taxonomy" id="2604572"/>
    <lineage>
        <taxon>Bacteria</taxon>
        <taxon>Bacillati</taxon>
        <taxon>Actinomycetota</taxon>
        <taxon>Actinomycetes</taxon>
        <taxon>Streptosporangiales</taxon>
        <taxon>Thermomonosporaceae</taxon>
        <taxon>Actinomadura</taxon>
    </lineage>
</organism>
<evidence type="ECO:0008006" key="3">
    <source>
        <dbReference type="Google" id="ProtNLM"/>
    </source>
</evidence>
<dbReference type="EMBL" id="VSRQ01000005">
    <property type="protein sequence ID" value="TYK47157.1"/>
    <property type="molecule type" value="Genomic_DNA"/>
</dbReference>
<evidence type="ECO:0000313" key="2">
    <source>
        <dbReference type="Proteomes" id="UP000323505"/>
    </source>
</evidence>
<comment type="caution">
    <text evidence="1">The sequence shown here is derived from an EMBL/GenBank/DDBJ whole genome shotgun (WGS) entry which is preliminary data.</text>
</comment>
<gene>
    <name evidence="1" type="ORF">FXF68_25480</name>
</gene>
<dbReference type="AlphaFoldDB" id="A0A5D3FE43"/>
<evidence type="ECO:0000313" key="1">
    <source>
        <dbReference type="EMBL" id="TYK47157.1"/>
    </source>
</evidence>
<accession>A0A5D3FE43</accession>
<dbReference type="Proteomes" id="UP000323505">
    <property type="component" value="Unassembled WGS sequence"/>
</dbReference>
<name>A0A5D3FE43_9ACTN</name>
<protein>
    <recommendedName>
        <fullName evidence="3">Head-tail adaptor protein</fullName>
    </recommendedName>
</protein>
<keyword evidence="2" id="KW-1185">Reference proteome</keyword>